<organism evidence="3 4">
    <name type="scientific">Exophiala mesophila</name>
    <name type="common">Black yeast-like fungus</name>
    <dbReference type="NCBI Taxonomy" id="212818"/>
    <lineage>
        <taxon>Eukaryota</taxon>
        <taxon>Fungi</taxon>
        <taxon>Dikarya</taxon>
        <taxon>Ascomycota</taxon>
        <taxon>Pezizomycotina</taxon>
        <taxon>Eurotiomycetes</taxon>
        <taxon>Chaetothyriomycetidae</taxon>
        <taxon>Chaetothyriales</taxon>
        <taxon>Herpotrichiellaceae</taxon>
        <taxon>Exophiala</taxon>
    </lineage>
</organism>
<evidence type="ECO:0000256" key="2">
    <source>
        <dbReference type="ARBA" id="ARBA00010139"/>
    </source>
</evidence>
<name>A0A438MV47_EXOME</name>
<sequence>MNDILWSMFGIEVEAFNQWHFPISTINSGPSLQGQFVRYTCISKPGRAAAAQKNVEVMAPDLTKLFGFRTDGYASNGVERDSDYEIPDIILGAPTVRKIKILSVGAGVSGIMNAYLIEKELENVEHVIYEKNPDIGGTWLENRYPVFNLRRFMNFNSKVIGAYWQDDTSEWKVDIEQTLPDGTTRVSEERCHVLLYGTGILNNYKWPKVDGLDRFEGKIVHTANWPQNYQAEQWSDDRVAVIGSGASSIQTVPTMQPHVKHMDIFVRTGVWFVQIANNYGQNYSYLDEEIKQFHDSPSKMVHHAKDIESQVNSFWESFMKGSNAQKQGQIQLKERMASFIKDERLLKGFTPSFGIGCRRVTPGDPYMMSIQQPNVDVHFTAVQSVTPTGIVGADGIEREVDTIICATGFDVSYRPRFPIIGRNGVSLSDKWKEYPEGYLGLGVPDFPNFLICIGPNWPIENGSVMGPLYYVGLYTIKLIKKLQTEYIASLTPKQGITDLFNAHCQEWVRHTVWTENCRSWYKNNETGRVNAVWPGSSLHYIEVIKEPRYEDFDIEYLGPAKRNPWAYLGLGTVRALVEKTDTSPYFNLSQIDDKWAKAMRLNMDEEKSAVQHSQNEQKSCACAERCTIQSQAVHN</sequence>
<evidence type="ECO:0000313" key="4">
    <source>
        <dbReference type="Proteomes" id="UP000288859"/>
    </source>
</evidence>
<dbReference type="SUPFAM" id="SSF51905">
    <property type="entry name" value="FAD/NAD(P)-binding domain"/>
    <property type="match status" value="3"/>
</dbReference>
<dbReference type="AlphaFoldDB" id="A0A438MV47"/>
<dbReference type="Proteomes" id="UP000288859">
    <property type="component" value="Unassembled WGS sequence"/>
</dbReference>
<dbReference type="PANTHER" id="PTHR42877">
    <property type="entry name" value="L-ORNITHINE N(5)-MONOOXYGENASE-RELATED"/>
    <property type="match status" value="1"/>
</dbReference>
<proteinExistence type="inferred from homology"/>
<dbReference type="VEuPathDB" id="FungiDB:PV10_05320"/>
<evidence type="ECO:0008006" key="5">
    <source>
        <dbReference type="Google" id="ProtNLM"/>
    </source>
</evidence>
<dbReference type="Pfam" id="PF13450">
    <property type="entry name" value="NAD_binding_8"/>
    <property type="match status" value="1"/>
</dbReference>
<gene>
    <name evidence="3" type="ORF">B0A52_08923</name>
</gene>
<dbReference type="InterPro" id="IPR051209">
    <property type="entry name" value="FAD-bind_Monooxygenase_sf"/>
</dbReference>
<comment type="cofactor">
    <cofactor evidence="1">
        <name>FAD</name>
        <dbReference type="ChEBI" id="CHEBI:57692"/>
    </cofactor>
</comment>
<accession>A0A438MV47</accession>
<comment type="similarity">
    <text evidence="2">Belongs to the FAD-binding monooxygenase family.</text>
</comment>
<dbReference type="EMBL" id="NAJM01000056">
    <property type="protein sequence ID" value="RVX66730.1"/>
    <property type="molecule type" value="Genomic_DNA"/>
</dbReference>
<dbReference type="InterPro" id="IPR036188">
    <property type="entry name" value="FAD/NAD-bd_sf"/>
</dbReference>
<dbReference type="Gene3D" id="3.50.50.60">
    <property type="entry name" value="FAD/NAD(P)-binding domain"/>
    <property type="match status" value="3"/>
</dbReference>
<dbReference type="OrthoDB" id="74360at2759"/>
<protein>
    <recommendedName>
        <fullName evidence="5">Sterigmatocystin biosynthesis monooxygenase stcW</fullName>
    </recommendedName>
</protein>
<evidence type="ECO:0000256" key="1">
    <source>
        <dbReference type="ARBA" id="ARBA00001974"/>
    </source>
</evidence>
<dbReference type="PANTHER" id="PTHR42877:SF1">
    <property type="entry name" value="FAD-BINDING MONOOXYGENASE STCW"/>
    <property type="match status" value="1"/>
</dbReference>
<comment type="caution">
    <text evidence="3">The sequence shown here is derived from an EMBL/GenBank/DDBJ whole genome shotgun (WGS) entry which is preliminary data.</text>
</comment>
<reference evidence="3 4" key="1">
    <citation type="submission" date="2017-03" db="EMBL/GenBank/DDBJ databases">
        <title>Genomes of endolithic fungi from Antarctica.</title>
        <authorList>
            <person name="Coleine C."/>
            <person name="Masonjones S."/>
            <person name="Stajich J.E."/>
        </authorList>
    </citation>
    <scope>NUCLEOTIDE SEQUENCE [LARGE SCALE GENOMIC DNA]</scope>
    <source>
        <strain evidence="3 4">CCFEE 6314</strain>
    </source>
</reference>
<evidence type="ECO:0000313" key="3">
    <source>
        <dbReference type="EMBL" id="RVX66730.1"/>
    </source>
</evidence>